<reference evidence="1" key="1">
    <citation type="submission" date="2020-05" db="EMBL/GenBank/DDBJ databases">
        <title>WGS assembly of Corymbia citriodora subspecies variegata.</title>
        <authorList>
            <person name="Barry K."/>
            <person name="Hundley H."/>
            <person name="Shu S."/>
            <person name="Jenkins J."/>
            <person name="Grimwood J."/>
            <person name="Baten A."/>
        </authorList>
    </citation>
    <scope>NUCLEOTIDE SEQUENCE</scope>
    <source>
        <strain evidence="1">CV2-018</strain>
    </source>
</reference>
<evidence type="ECO:0008006" key="3">
    <source>
        <dbReference type="Google" id="ProtNLM"/>
    </source>
</evidence>
<dbReference type="AlphaFoldDB" id="A0A8T0CPI9"/>
<dbReference type="Proteomes" id="UP000806378">
    <property type="component" value="Unassembled WGS sequence"/>
</dbReference>
<sequence>MRCSCNFKPERPSFNKNESTPGRFISTKMSCFGNCLSSCRKKCPRGRQEGEGMQQPIAIGSHAHPFRYHERKRRGSTYECNACQQPGCGPYYSCTGGNGCNFHYHKRCSDILRRESPPVSNHPPYPIGRYIFDERAPGNVRYCVACGDPVRGLRYKVRRYPLQNSRAFHPLCAVLPPRIQEPREQQIVLELKERIRGECPICQGSARGWAYNSTCGTYCYHVGCVKNKIIQSRQQGDASDNEGNERGITIHVNIQFPPIERLARVAIRLIIGAIFGVPNVPDIFTVLFH</sequence>
<protein>
    <recommendedName>
        <fullName evidence="3">DC1 domain-containing protein</fullName>
    </recommendedName>
</protein>
<evidence type="ECO:0000313" key="2">
    <source>
        <dbReference type="Proteomes" id="UP000806378"/>
    </source>
</evidence>
<keyword evidence="2" id="KW-1185">Reference proteome</keyword>
<gene>
    <name evidence="1" type="ORF">BT93_L2587</name>
</gene>
<comment type="caution">
    <text evidence="1">The sequence shown here is derived from an EMBL/GenBank/DDBJ whole genome shotgun (WGS) entry which is preliminary data.</text>
</comment>
<dbReference type="EMBL" id="MU090522">
    <property type="protein sequence ID" value="KAF7847765.1"/>
    <property type="molecule type" value="Genomic_DNA"/>
</dbReference>
<dbReference type="InterPro" id="IPR046349">
    <property type="entry name" value="C1-like_sf"/>
</dbReference>
<organism evidence="1 2">
    <name type="scientific">Corymbia citriodora subsp. variegata</name>
    <dbReference type="NCBI Taxonomy" id="360336"/>
    <lineage>
        <taxon>Eukaryota</taxon>
        <taxon>Viridiplantae</taxon>
        <taxon>Streptophyta</taxon>
        <taxon>Embryophyta</taxon>
        <taxon>Tracheophyta</taxon>
        <taxon>Spermatophyta</taxon>
        <taxon>Magnoliopsida</taxon>
        <taxon>eudicotyledons</taxon>
        <taxon>Gunneridae</taxon>
        <taxon>Pentapetalae</taxon>
        <taxon>rosids</taxon>
        <taxon>malvids</taxon>
        <taxon>Myrtales</taxon>
        <taxon>Myrtaceae</taxon>
        <taxon>Myrtoideae</taxon>
        <taxon>Eucalypteae</taxon>
        <taxon>Corymbia</taxon>
    </lineage>
</organism>
<dbReference type="PANTHER" id="PTHR46477">
    <property type="entry name" value="CYSTEINE/HISTIDINE-RICH C1 DOMAIN FAMILY PROTEIN"/>
    <property type="match status" value="1"/>
</dbReference>
<name>A0A8T0CPI9_CORYI</name>
<accession>A0A8T0CPI9</accession>
<proteinExistence type="predicted"/>
<dbReference type="PANTHER" id="PTHR46477:SF15">
    <property type="entry name" value="CYSTEINE_HISTIDINE-RICH C1 DOMAIN PROTEIN"/>
    <property type="match status" value="1"/>
</dbReference>
<evidence type="ECO:0000313" key="1">
    <source>
        <dbReference type="EMBL" id="KAF7847765.1"/>
    </source>
</evidence>
<dbReference type="Gramene" id="rna-gnl|WGS:JABURB|Cocit.L2587.1">
    <property type="protein sequence ID" value="cds-KAF7847765.1"/>
    <property type="gene ID" value="gene-BT93_L2587"/>
</dbReference>
<dbReference type="OrthoDB" id="1699690at2759"/>
<dbReference type="SUPFAM" id="SSF57889">
    <property type="entry name" value="Cysteine-rich domain"/>
    <property type="match status" value="2"/>
</dbReference>